<protein>
    <submittedName>
        <fullName evidence="1">Uncharacterized protein</fullName>
    </submittedName>
</protein>
<gene>
    <name evidence="1" type="ordered locus">PMT_2377</name>
</gene>
<evidence type="ECO:0000313" key="2">
    <source>
        <dbReference type="Proteomes" id="UP000001423"/>
    </source>
</evidence>
<organism evidence="1 2">
    <name type="scientific">Prochlorococcus marinus (strain MIT 9313)</name>
    <dbReference type="NCBI Taxonomy" id="74547"/>
    <lineage>
        <taxon>Bacteria</taxon>
        <taxon>Bacillati</taxon>
        <taxon>Cyanobacteriota</taxon>
        <taxon>Cyanophyceae</taxon>
        <taxon>Synechococcales</taxon>
        <taxon>Prochlorococcaceae</taxon>
        <taxon>Prochlorococcus</taxon>
    </lineage>
</organism>
<dbReference type="KEGG" id="pmt:PMT_2377"/>
<sequence>MQNWFILEVSKARATLLARLKSIDPMQPNHVIAIGLFVTKSTVSKITAMSE</sequence>
<name>B9ER55_PROMM</name>
<reference evidence="1 2" key="1">
    <citation type="journal article" date="2003" name="Nature">
        <title>Genome divergence in two Prochlorococcus ecotypes reflects oceanic niche differentiation.</title>
        <authorList>
            <person name="Rocap G."/>
            <person name="Larimer F.W."/>
            <person name="Lamerdin J.E."/>
            <person name="Malfatti S."/>
            <person name="Chain P."/>
            <person name="Ahlgren N.A."/>
            <person name="Arellano A."/>
            <person name="Coleman M."/>
            <person name="Hauser L."/>
            <person name="Hess W.R."/>
            <person name="Johnson Z.I."/>
            <person name="Land M.L."/>
            <person name="Lindell D."/>
            <person name="Post A.F."/>
            <person name="Regala W."/>
            <person name="Shah M."/>
            <person name="Shaw S.L."/>
            <person name="Steglich C."/>
            <person name="Sullivan M.B."/>
            <person name="Ting C.S."/>
            <person name="Tolonen A."/>
            <person name="Webb E.A."/>
            <person name="Zinser E.R."/>
            <person name="Chisholm S.W."/>
        </authorList>
    </citation>
    <scope>NUCLEOTIDE SEQUENCE [LARGE SCALE GENOMIC DNA]</scope>
    <source>
        <strain evidence="2">MIT 9313</strain>
    </source>
</reference>
<dbReference type="HOGENOM" id="CLU_3102552_0_0_3"/>
<dbReference type="Proteomes" id="UP000001423">
    <property type="component" value="Chromosome"/>
</dbReference>
<keyword evidence="2" id="KW-1185">Reference proteome</keyword>
<proteinExistence type="predicted"/>
<dbReference type="EMBL" id="BX548175">
    <property type="protein sequence ID" value="CAX31895.1"/>
    <property type="molecule type" value="Genomic_DNA"/>
</dbReference>
<evidence type="ECO:0000313" key="1">
    <source>
        <dbReference type="EMBL" id="CAX31895.1"/>
    </source>
</evidence>
<dbReference type="AlphaFoldDB" id="B9ER55"/>
<accession>B9ER55</accession>